<evidence type="ECO:0000256" key="1">
    <source>
        <dbReference type="SAM" id="MobiDB-lite"/>
    </source>
</evidence>
<name>A0A2K1IXH3_PHYPA</name>
<dbReference type="InParanoid" id="A0A2K1IXH3"/>
<accession>A0A2K1IXH3</accession>
<dbReference type="EMBL" id="ABEU02000019">
    <property type="protein sequence ID" value="PNR33983.1"/>
    <property type="molecule type" value="Genomic_DNA"/>
</dbReference>
<reference evidence="3" key="3">
    <citation type="submission" date="2020-12" db="UniProtKB">
        <authorList>
            <consortium name="EnsemblPlants"/>
        </authorList>
    </citation>
    <scope>IDENTIFICATION</scope>
</reference>
<dbReference type="Proteomes" id="UP000006727">
    <property type="component" value="Chromosome 19"/>
</dbReference>
<dbReference type="EnsemblPlants" id="Pp3c19_6819V3.1">
    <property type="protein sequence ID" value="PAC:32939957.CDS.1"/>
    <property type="gene ID" value="Pp3c19_6819"/>
</dbReference>
<evidence type="ECO:0000313" key="2">
    <source>
        <dbReference type="EMBL" id="PNR33983.1"/>
    </source>
</evidence>
<evidence type="ECO:0000313" key="3">
    <source>
        <dbReference type="EnsemblPlants" id="PAC:32939957.CDS.1"/>
    </source>
</evidence>
<sequence>MQPRQFLIPLKFLQQALGPAQYPKRKNIVGNIQQPRPQQPHKNGALDRQGLLRQFASQIINNNNKIKTTTKAAPPSKHPTLNHNPAEI</sequence>
<reference evidence="2 4" key="2">
    <citation type="journal article" date="2018" name="Plant J.">
        <title>The Physcomitrella patens chromosome-scale assembly reveals moss genome structure and evolution.</title>
        <authorList>
            <person name="Lang D."/>
            <person name="Ullrich K.K."/>
            <person name="Murat F."/>
            <person name="Fuchs J."/>
            <person name="Jenkins J."/>
            <person name="Haas F.B."/>
            <person name="Piednoel M."/>
            <person name="Gundlach H."/>
            <person name="Van Bel M."/>
            <person name="Meyberg R."/>
            <person name="Vives C."/>
            <person name="Morata J."/>
            <person name="Symeonidi A."/>
            <person name="Hiss M."/>
            <person name="Muchero W."/>
            <person name="Kamisugi Y."/>
            <person name="Saleh O."/>
            <person name="Blanc G."/>
            <person name="Decker E.L."/>
            <person name="van Gessel N."/>
            <person name="Grimwood J."/>
            <person name="Hayes R.D."/>
            <person name="Graham S.W."/>
            <person name="Gunter L.E."/>
            <person name="McDaniel S.F."/>
            <person name="Hoernstein S.N.W."/>
            <person name="Larsson A."/>
            <person name="Li F.W."/>
            <person name="Perroud P.F."/>
            <person name="Phillips J."/>
            <person name="Ranjan P."/>
            <person name="Rokshar D.S."/>
            <person name="Rothfels C.J."/>
            <person name="Schneider L."/>
            <person name="Shu S."/>
            <person name="Stevenson D.W."/>
            <person name="Thummler F."/>
            <person name="Tillich M."/>
            <person name="Villarreal Aguilar J.C."/>
            <person name="Widiez T."/>
            <person name="Wong G.K."/>
            <person name="Wymore A."/>
            <person name="Zhang Y."/>
            <person name="Zimmer A.D."/>
            <person name="Quatrano R.S."/>
            <person name="Mayer K.F.X."/>
            <person name="Goodstein D."/>
            <person name="Casacuberta J.M."/>
            <person name="Vandepoele K."/>
            <person name="Reski R."/>
            <person name="Cuming A.C."/>
            <person name="Tuskan G.A."/>
            <person name="Maumus F."/>
            <person name="Salse J."/>
            <person name="Schmutz J."/>
            <person name="Rensing S.A."/>
        </authorList>
    </citation>
    <scope>NUCLEOTIDE SEQUENCE [LARGE SCALE GENOMIC DNA]</scope>
    <source>
        <strain evidence="3 4">cv. Gransden 2004</strain>
    </source>
</reference>
<reference evidence="2 4" key="1">
    <citation type="journal article" date="2008" name="Science">
        <title>The Physcomitrella genome reveals evolutionary insights into the conquest of land by plants.</title>
        <authorList>
            <person name="Rensing S."/>
            <person name="Lang D."/>
            <person name="Zimmer A."/>
            <person name="Terry A."/>
            <person name="Salamov A."/>
            <person name="Shapiro H."/>
            <person name="Nishiyama T."/>
            <person name="Perroud P.-F."/>
            <person name="Lindquist E."/>
            <person name="Kamisugi Y."/>
            <person name="Tanahashi T."/>
            <person name="Sakakibara K."/>
            <person name="Fujita T."/>
            <person name="Oishi K."/>
            <person name="Shin-I T."/>
            <person name="Kuroki Y."/>
            <person name="Toyoda A."/>
            <person name="Suzuki Y."/>
            <person name="Hashimoto A."/>
            <person name="Yamaguchi K."/>
            <person name="Sugano A."/>
            <person name="Kohara Y."/>
            <person name="Fujiyama A."/>
            <person name="Anterola A."/>
            <person name="Aoki S."/>
            <person name="Ashton N."/>
            <person name="Barbazuk W.B."/>
            <person name="Barker E."/>
            <person name="Bennetzen J."/>
            <person name="Bezanilla M."/>
            <person name="Blankenship R."/>
            <person name="Cho S.H."/>
            <person name="Dutcher S."/>
            <person name="Estelle M."/>
            <person name="Fawcett J.A."/>
            <person name="Gundlach H."/>
            <person name="Hanada K."/>
            <person name="Heyl A."/>
            <person name="Hicks K.A."/>
            <person name="Hugh J."/>
            <person name="Lohr M."/>
            <person name="Mayer K."/>
            <person name="Melkozernov A."/>
            <person name="Murata T."/>
            <person name="Nelson D."/>
            <person name="Pils B."/>
            <person name="Prigge M."/>
            <person name="Reiss B."/>
            <person name="Renner T."/>
            <person name="Rombauts S."/>
            <person name="Rushton P."/>
            <person name="Sanderfoot A."/>
            <person name="Schween G."/>
            <person name="Shiu S.-H."/>
            <person name="Stueber K."/>
            <person name="Theodoulou F.L."/>
            <person name="Tu H."/>
            <person name="Van de Peer Y."/>
            <person name="Verrier P.J."/>
            <person name="Waters E."/>
            <person name="Wood A."/>
            <person name="Yang L."/>
            <person name="Cove D."/>
            <person name="Cuming A."/>
            <person name="Hasebe M."/>
            <person name="Lucas S."/>
            <person name="Mishler D.B."/>
            <person name="Reski R."/>
            <person name="Grigoriev I."/>
            <person name="Quatrano R.S."/>
            <person name="Boore J.L."/>
        </authorList>
    </citation>
    <scope>NUCLEOTIDE SEQUENCE [LARGE SCALE GENOMIC DNA]</scope>
    <source>
        <strain evidence="3 4">cv. Gransden 2004</strain>
    </source>
</reference>
<protein>
    <submittedName>
        <fullName evidence="2 3">Uncharacterized protein</fullName>
    </submittedName>
</protein>
<keyword evidence="4" id="KW-1185">Reference proteome</keyword>
<dbReference type="AlphaFoldDB" id="A0A2K1IXH3"/>
<evidence type="ECO:0000313" key="4">
    <source>
        <dbReference type="Proteomes" id="UP000006727"/>
    </source>
</evidence>
<gene>
    <name evidence="2" type="ORF">PHYPA_023799</name>
</gene>
<dbReference type="Gramene" id="Pp3c19_6819V3.1">
    <property type="protein sequence ID" value="PAC:32939957.CDS.1"/>
    <property type="gene ID" value="Pp3c19_6819"/>
</dbReference>
<organism evidence="2">
    <name type="scientific">Physcomitrium patens</name>
    <name type="common">Spreading-leaved earth moss</name>
    <name type="synonym">Physcomitrella patens</name>
    <dbReference type="NCBI Taxonomy" id="3218"/>
    <lineage>
        <taxon>Eukaryota</taxon>
        <taxon>Viridiplantae</taxon>
        <taxon>Streptophyta</taxon>
        <taxon>Embryophyta</taxon>
        <taxon>Bryophyta</taxon>
        <taxon>Bryophytina</taxon>
        <taxon>Bryopsida</taxon>
        <taxon>Funariidae</taxon>
        <taxon>Funariales</taxon>
        <taxon>Funariaceae</taxon>
        <taxon>Physcomitrium</taxon>
    </lineage>
</organism>
<feature type="region of interest" description="Disordered" evidence="1">
    <location>
        <begin position="65"/>
        <end position="88"/>
    </location>
</feature>
<proteinExistence type="predicted"/>
<feature type="compositionally biased region" description="Polar residues" evidence="1">
    <location>
        <begin position="79"/>
        <end position="88"/>
    </location>
</feature>